<keyword evidence="1" id="KW-0238">DNA-binding</keyword>
<dbReference type="Proteomes" id="UP000298653">
    <property type="component" value="Chromosome"/>
</dbReference>
<name>A0A4P8INT8_9FIRM</name>
<dbReference type="InterPro" id="IPR001387">
    <property type="entry name" value="Cro/C1-type_HTH"/>
</dbReference>
<dbReference type="SMART" id="SM00530">
    <property type="entry name" value="HTH_XRE"/>
    <property type="match status" value="1"/>
</dbReference>
<gene>
    <name evidence="4" type="ORF">AR1Y2_3395</name>
</gene>
<feature type="domain" description="HTH cro/C1-type" evidence="3">
    <location>
        <begin position="7"/>
        <end position="61"/>
    </location>
</feature>
<dbReference type="EMBL" id="CP040058">
    <property type="protein sequence ID" value="QCP36849.1"/>
    <property type="molecule type" value="Genomic_DNA"/>
</dbReference>
<dbReference type="PANTHER" id="PTHR46558:SF11">
    <property type="entry name" value="HTH-TYPE TRANSCRIPTIONAL REGULATOR XRE"/>
    <property type="match status" value="1"/>
</dbReference>
<dbReference type="RefSeq" id="WP_175403686.1">
    <property type="nucleotide sequence ID" value="NZ_CP040058.1"/>
</dbReference>
<protein>
    <submittedName>
        <fullName evidence="4">Transcriptional regulator, XRE family</fullName>
    </submittedName>
</protein>
<dbReference type="GO" id="GO:0003677">
    <property type="term" value="F:DNA binding"/>
    <property type="evidence" value="ECO:0007669"/>
    <property type="project" value="UniProtKB-KW"/>
</dbReference>
<dbReference type="PROSITE" id="PS50943">
    <property type="entry name" value="HTH_CROC1"/>
    <property type="match status" value="1"/>
</dbReference>
<reference evidence="4 5" key="1">
    <citation type="submission" date="2019-05" db="EMBL/GenBank/DDBJ databases">
        <title>Complete genome sequencing of Anaerostipes rhamnosivorans.</title>
        <authorList>
            <person name="Bui T.P.N."/>
            <person name="de Vos W.M."/>
        </authorList>
    </citation>
    <scope>NUCLEOTIDE SEQUENCE [LARGE SCALE GENOMIC DNA]</scope>
    <source>
        <strain evidence="4 5">1y2</strain>
    </source>
</reference>
<feature type="coiled-coil region" evidence="2">
    <location>
        <begin position="190"/>
        <end position="217"/>
    </location>
</feature>
<evidence type="ECO:0000256" key="2">
    <source>
        <dbReference type="SAM" id="Coils"/>
    </source>
</evidence>
<proteinExistence type="predicted"/>
<accession>A0A4P8INT8</accession>
<dbReference type="SUPFAM" id="SSF47413">
    <property type="entry name" value="lambda repressor-like DNA-binding domains"/>
    <property type="match status" value="1"/>
</dbReference>
<evidence type="ECO:0000256" key="1">
    <source>
        <dbReference type="ARBA" id="ARBA00023125"/>
    </source>
</evidence>
<organism evidence="4 5">
    <name type="scientific">Anaerostipes rhamnosivorans</name>
    <dbReference type="NCBI Taxonomy" id="1229621"/>
    <lineage>
        <taxon>Bacteria</taxon>
        <taxon>Bacillati</taxon>
        <taxon>Bacillota</taxon>
        <taxon>Clostridia</taxon>
        <taxon>Lachnospirales</taxon>
        <taxon>Lachnospiraceae</taxon>
        <taxon>Anaerostipes</taxon>
    </lineage>
</organism>
<dbReference type="CDD" id="cd00093">
    <property type="entry name" value="HTH_XRE"/>
    <property type="match status" value="1"/>
</dbReference>
<dbReference type="Gene3D" id="1.10.260.40">
    <property type="entry name" value="lambda repressor-like DNA-binding domains"/>
    <property type="match status" value="1"/>
</dbReference>
<dbReference type="Pfam" id="PF01381">
    <property type="entry name" value="HTH_3"/>
    <property type="match status" value="1"/>
</dbReference>
<dbReference type="AlphaFoldDB" id="A0A4P8INT8"/>
<evidence type="ECO:0000313" key="4">
    <source>
        <dbReference type="EMBL" id="QCP36849.1"/>
    </source>
</evidence>
<evidence type="ECO:0000259" key="3">
    <source>
        <dbReference type="PROSITE" id="PS50943"/>
    </source>
</evidence>
<keyword evidence="2" id="KW-0175">Coiled coil</keyword>
<dbReference type="PANTHER" id="PTHR46558">
    <property type="entry name" value="TRACRIPTIONAL REGULATORY PROTEIN-RELATED-RELATED"/>
    <property type="match status" value="1"/>
</dbReference>
<sequence>MKINETIRQKRREQGFTQEQIAQYLGVSTPSVSKWENGNTFPDITILPALARLLKTDLNTLMSFKEDLQETEIQHLSDELYALMKKQGFDSAFQTAMQKISEYPTCDLLIYTLAFDLKNGLDLFVIQNKEDYQGELNKLFCRIAKSGDPLISAQALSALIESHFGRGEYELAEERIKQLPVSSPDKGLMSARLSMKLERYEDACELYESKLAETAVDIQTILMGMTKAAIRNERYADAQYYADKYEALTKEFEIMDCTSRAAQLELAVNRQDTQTCLSIYRDALDTIQKKWNITQSPLYKHLKLSETQIKNYNVDLLPAILKEMETEKELSFLWNNPEYKSLVKEYKNKFSRPSGVVKEVG</sequence>
<evidence type="ECO:0000313" key="5">
    <source>
        <dbReference type="Proteomes" id="UP000298653"/>
    </source>
</evidence>
<dbReference type="InterPro" id="IPR010982">
    <property type="entry name" value="Lambda_DNA-bd_dom_sf"/>
</dbReference>
<dbReference type="KEGG" id="arf:AR1Y2_3395"/>
<keyword evidence="5" id="KW-1185">Reference proteome</keyword>